<name>A0A1Y4L572_9FIRM</name>
<dbReference type="Proteomes" id="UP000195897">
    <property type="component" value="Unassembled WGS sequence"/>
</dbReference>
<dbReference type="EMBL" id="NFKK01000015">
    <property type="protein sequence ID" value="OUP51925.1"/>
    <property type="molecule type" value="Genomic_DNA"/>
</dbReference>
<feature type="region of interest" description="Disordered" evidence="3">
    <location>
        <begin position="1"/>
        <end position="20"/>
    </location>
</feature>
<evidence type="ECO:0000256" key="2">
    <source>
        <dbReference type="SAM" id="Coils"/>
    </source>
</evidence>
<protein>
    <recommendedName>
        <fullName evidence="6">Toxic anion resistance protein</fullName>
    </recommendedName>
</protein>
<reference evidence="5" key="1">
    <citation type="submission" date="2017-04" db="EMBL/GenBank/DDBJ databases">
        <title>Function of individual gut microbiota members based on whole genome sequencing of pure cultures obtained from chicken caecum.</title>
        <authorList>
            <person name="Medvecky M."/>
            <person name="Cejkova D."/>
            <person name="Polansky O."/>
            <person name="Karasova D."/>
            <person name="Kubasova T."/>
            <person name="Cizek A."/>
            <person name="Rychlik I."/>
        </authorList>
    </citation>
    <scope>NUCLEOTIDE SEQUENCE [LARGE SCALE GENOMIC DNA]</scope>
    <source>
        <strain evidence="5">An180</strain>
    </source>
</reference>
<dbReference type="PANTHER" id="PTHR38432:SF2">
    <property type="entry name" value="TELLURITE RESISTANCE PROTEIN"/>
    <property type="match status" value="1"/>
</dbReference>
<feature type="coiled-coil region" evidence="2">
    <location>
        <begin position="142"/>
        <end position="169"/>
    </location>
</feature>
<dbReference type="AlphaFoldDB" id="A0A1Y4L572"/>
<evidence type="ECO:0000313" key="5">
    <source>
        <dbReference type="Proteomes" id="UP000195897"/>
    </source>
</evidence>
<evidence type="ECO:0000256" key="3">
    <source>
        <dbReference type="SAM" id="MobiDB-lite"/>
    </source>
</evidence>
<accession>A0A1Y4L572</accession>
<proteinExistence type="inferred from homology"/>
<dbReference type="RefSeq" id="WP_087373897.1">
    <property type="nucleotide sequence ID" value="NZ_NFKK01000015.1"/>
</dbReference>
<dbReference type="PANTHER" id="PTHR38432">
    <property type="entry name" value="TELA-LIKE PROTEIN SAOUHSC_01408"/>
    <property type="match status" value="1"/>
</dbReference>
<dbReference type="Pfam" id="PF05816">
    <property type="entry name" value="TelA"/>
    <property type="match status" value="1"/>
</dbReference>
<gene>
    <name evidence="4" type="ORF">B5F17_11200</name>
</gene>
<comment type="similarity">
    <text evidence="1">Belongs to the TelA family.</text>
</comment>
<dbReference type="InterPro" id="IPR008863">
    <property type="entry name" value="Toxic_anion-R_TelA"/>
</dbReference>
<sequence length="379" mass="43155">MSINFGSRAPSPAPAQPQDTGMEVVPYNIQDDRAQMTQALTGTKEVDDIVSTIEVYNLETIVGFGGEVASEIAKCSDAVLSGMNMRQIDDSGAMLAALSKIMDKFDIEEIREDPGFFGRLFSNMRKQLDKILDKYRTMGDEVDKIYVQLKQYESEIKESNRKLEQMFQSNLGYYHELVKYILAGEQGCQEIAAYIDQRRTDLEQTGDQSIQFELQTLEQAQMMLEQRTHDLRIAENVAMQSIPMIKTMQFANMNLVRKINSAFIITLPVFKQALAQAILLKRQRIQAEAMSALDEKTNEMLLRNAQNTADQSRMTAQLASGSSVKIETLEKTWKTIVQGIDDTRRIQEDARKQRESDTERLRVIQGEFEQMMRGQNKQG</sequence>
<evidence type="ECO:0008006" key="6">
    <source>
        <dbReference type="Google" id="ProtNLM"/>
    </source>
</evidence>
<evidence type="ECO:0000256" key="1">
    <source>
        <dbReference type="PIRNR" id="PIRNR026508"/>
    </source>
</evidence>
<keyword evidence="2" id="KW-0175">Coiled coil</keyword>
<comment type="caution">
    <text evidence="4">The sequence shown here is derived from an EMBL/GenBank/DDBJ whole genome shotgun (WGS) entry which is preliminary data.</text>
</comment>
<evidence type="ECO:0000313" key="4">
    <source>
        <dbReference type="EMBL" id="OUP51925.1"/>
    </source>
</evidence>
<dbReference type="PIRSF" id="PIRSF026508">
    <property type="entry name" value="TelA"/>
    <property type="match status" value="1"/>
</dbReference>
<organism evidence="4 5">
    <name type="scientific">Butyricicoccus pullicaecorum</name>
    <dbReference type="NCBI Taxonomy" id="501571"/>
    <lineage>
        <taxon>Bacteria</taxon>
        <taxon>Bacillati</taxon>
        <taxon>Bacillota</taxon>
        <taxon>Clostridia</taxon>
        <taxon>Eubacteriales</taxon>
        <taxon>Butyricicoccaceae</taxon>
        <taxon>Butyricicoccus</taxon>
    </lineage>
</organism>